<gene>
    <name evidence="1" type="ORF">FA95DRAFT_1604633</name>
</gene>
<name>A0ACB8RYE9_9AGAM</name>
<dbReference type="EMBL" id="MU275877">
    <property type="protein sequence ID" value="KAI0049100.1"/>
    <property type="molecule type" value="Genomic_DNA"/>
</dbReference>
<evidence type="ECO:0000313" key="2">
    <source>
        <dbReference type="Proteomes" id="UP000814033"/>
    </source>
</evidence>
<reference evidence="1" key="2">
    <citation type="journal article" date="2022" name="New Phytol.">
        <title>Evolutionary transition to the ectomycorrhizal habit in the genomes of a hyperdiverse lineage of mushroom-forming fungi.</title>
        <authorList>
            <person name="Looney B."/>
            <person name="Miyauchi S."/>
            <person name="Morin E."/>
            <person name="Drula E."/>
            <person name="Courty P.E."/>
            <person name="Kohler A."/>
            <person name="Kuo A."/>
            <person name="LaButti K."/>
            <person name="Pangilinan J."/>
            <person name="Lipzen A."/>
            <person name="Riley R."/>
            <person name="Andreopoulos W."/>
            <person name="He G."/>
            <person name="Johnson J."/>
            <person name="Nolan M."/>
            <person name="Tritt A."/>
            <person name="Barry K.W."/>
            <person name="Grigoriev I.V."/>
            <person name="Nagy L.G."/>
            <person name="Hibbett D."/>
            <person name="Henrissat B."/>
            <person name="Matheny P.B."/>
            <person name="Labbe J."/>
            <person name="Martin F.M."/>
        </authorList>
    </citation>
    <scope>NUCLEOTIDE SEQUENCE</scope>
    <source>
        <strain evidence="1">FP105234-sp</strain>
    </source>
</reference>
<evidence type="ECO:0000313" key="1">
    <source>
        <dbReference type="EMBL" id="KAI0049100.1"/>
    </source>
</evidence>
<organism evidence="1 2">
    <name type="scientific">Auriscalpium vulgare</name>
    <dbReference type="NCBI Taxonomy" id="40419"/>
    <lineage>
        <taxon>Eukaryota</taxon>
        <taxon>Fungi</taxon>
        <taxon>Dikarya</taxon>
        <taxon>Basidiomycota</taxon>
        <taxon>Agaricomycotina</taxon>
        <taxon>Agaricomycetes</taxon>
        <taxon>Russulales</taxon>
        <taxon>Auriscalpiaceae</taxon>
        <taxon>Auriscalpium</taxon>
    </lineage>
</organism>
<dbReference type="Proteomes" id="UP000814033">
    <property type="component" value="Unassembled WGS sequence"/>
</dbReference>
<keyword evidence="2" id="KW-1185">Reference proteome</keyword>
<comment type="caution">
    <text evidence="1">The sequence shown here is derived from an EMBL/GenBank/DDBJ whole genome shotgun (WGS) entry which is preliminary data.</text>
</comment>
<proteinExistence type="predicted"/>
<accession>A0ACB8RYE9</accession>
<reference evidence="1" key="1">
    <citation type="submission" date="2021-02" db="EMBL/GenBank/DDBJ databases">
        <authorList>
            <consortium name="DOE Joint Genome Institute"/>
            <person name="Ahrendt S."/>
            <person name="Looney B.P."/>
            <person name="Miyauchi S."/>
            <person name="Morin E."/>
            <person name="Drula E."/>
            <person name="Courty P.E."/>
            <person name="Chicoki N."/>
            <person name="Fauchery L."/>
            <person name="Kohler A."/>
            <person name="Kuo A."/>
            <person name="Labutti K."/>
            <person name="Pangilinan J."/>
            <person name="Lipzen A."/>
            <person name="Riley R."/>
            <person name="Andreopoulos W."/>
            <person name="He G."/>
            <person name="Johnson J."/>
            <person name="Barry K.W."/>
            <person name="Grigoriev I.V."/>
            <person name="Nagy L."/>
            <person name="Hibbett D."/>
            <person name="Henrissat B."/>
            <person name="Matheny P.B."/>
            <person name="Labbe J."/>
            <person name="Martin F."/>
        </authorList>
    </citation>
    <scope>NUCLEOTIDE SEQUENCE</scope>
    <source>
        <strain evidence="1">FP105234-sp</strain>
    </source>
</reference>
<sequence length="199" mass="21895">MAPATLRVTDDVLPRPPFLTTTRAVMTTILLVIGFPKAVLAYHGKGVAPTVFDWVLCGACIAVLSKYYWADLFEVAGSTLLRLQRDYAFVPILCTRLIVSGMSTFTLGAQLNAYPCYAASLTALVAAFPLLVGFRFMYTSGRLLSLPVTLKFHGSIIPSDPNASWIRVVWFYLAPLLSTPAMIFLYFTVRFFGAFEATS</sequence>
<protein>
    <submittedName>
        <fullName evidence="1">Uncharacterized protein</fullName>
    </submittedName>
</protein>